<accession>A0A921GI58</accession>
<dbReference type="Proteomes" id="UP000697330">
    <property type="component" value="Unassembled WGS sequence"/>
</dbReference>
<dbReference type="InterPro" id="IPR040508">
    <property type="entry name" value="AbiJ_NTD5"/>
</dbReference>
<dbReference type="AlphaFoldDB" id="A0A921GI58"/>
<sequence>MIDMRHVELIDRVVRRVIDTFDNGDWQLLAMYLGNYGTIITGHDRLLRSLYFGDEDYPSCVASVIGQLYSKDPDSLALVEKMLADKSAGDQSHPEGTNGGPMNPTSAASKLDISMAAVMIPFTPQFDDVRNAMARACRENHLTLKAADDVWEESILIDDIMNLIRTACIVIVDFSGKNPNVMYETGVAHALGKEVIPVSQSIDDVPFDVKHHRVLVYENNEAGRESLRKRLASRIRTILDRNDWYIPF</sequence>
<protein>
    <recommendedName>
        <fullName evidence="1">AbiJ N-terminal domain-containing protein</fullName>
    </recommendedName>
</protein>
<dbReference type="Pfam" id="PF18865">
    <property type="entry name" value="AbiJ_NTD5"/>
    <property type="match status" value="1"/>
</dbReference>
<name>A0A921GI58_9ACTN</name>
<dbReference type="Gene3D" id="3.40.50.450">
    <property type="match status" value="1"/>
</dbReference>
<evidence type="ECO:0000259" key="1">
    <source>
        <dbReference type="Pfam" id="PF18865"/>
    </source>
</evidence>
<evidence type="ECO:0000313" key="3">
    <source>
        <dbReference type="Proteomes" id="UP000697330"/>
    </source>
</evidence>
<proteinExistence type="predicted"/>
<dbReference type="EMBL" id="DYWQ01000114">
    <property type="protein sequence ID" value="HJF45628.1"/>
    <property type="molecule type" value="Genomic_DNA"/>
</dbReference>
<evidence type="ECO:0000313" key="2">
    <source>
        <dbReference type="EMBL" id="HJF45628.1"/>
    </source>
</evidence>
<reference evidence="2" key="2">
    <citation type="submission" date="2021-09" db="EMBL/GenBank/DDBJ databases">
        <authorList>
            <person name="Gilroy R."/>
        </authorList>
    </citation>
    <scope>NUCLEOTIDE SEQUENCE</scope>
    <source>
        <strain evidence="2">CHK124-7917</strain>
    </source>
</reference>
<organism evidence="2 3">
    <name type="scientific">Thermophilibacter provencensis</name>
    <dbReference type="NCBI Taxonomy" id="1852386"/>
    <lineage>
        <taxon>Bacteria</taxon>
        <taxon>Bacillati</taxon>
        <taxon>Actinomycetota</taxon>
        <taxon>Coriobacteriia</taxon>
        <taxon>Coriobacteriales</taxon>
        <taxon>Atopobiaceae</taxon>
        <taxon>Thermophilibacter</taxon>
    </lineage>
</organism>
<feature type="domain" description="AbiJ N-terminal" evidence="1">
    <location>
        <begin position="12"/>
        <end position="93"/>
    </location>
</feature>
<dbReference type="SUPFAM" id="SSF52309">
    <property type="entry name" value="N-(deoxy)ribosyltransferase-like"/>
    <property type="match status" value="1"/>
</dbReference>
<reference evidence="2" key="1">
    <citation type="journal article" date="2021" name="PeerJ">
        <title>Extensive microbial diversity within the chicken gut microbiome revealed by metagenomics and culture.</title>
        <authorList>
            <person name="Gilroy R."/>
            <person name="Ravi A."/>
            <person name="Getino M."/>
            <person name="Pursley I."/>
            <person name="Horton D.L."/>
            <person name="Alikhan N.F."/>
            <person name="Baker D."/>
            <person name="Gharbi K."/>
            <person name="Hall N."/>
            <person name="Watson M."/>
            <person name="Adriaenssens E.M."/>
            <person name="Foster-Nyarko E."/>
            <person name="Jarju S."/>
            <person name="Secka A."/>
            <person name="Antonio M."/>
            <person name="Oren A."/>
            <person name="Chaudhuri R.R."/>
            <person name="La Ragione R."/>
            <person name="Hildebrand F."/>
            <person name="Pallen M.J."/>
        </authorList>
    </citation>
    <scope>NUCLEOTIDE SEQUENCE</scope>
    <source>
        <strain evidence="2">CHK124-7917</strain>
    </source>
</reference>
<comment type="caution">
    <text evidence="2">The sequence shown here is derived from an EMBL/GenBank/DDBJ whole genome shotgun (WGS) entry which is preliminary data.</text>
</comment>
<gene>
    <name evidence="2" type="ORF">K8U72_07630</name>
</gene>
<dbReference type="RefSeq" id="WP_274959354.1">
    <property type="nucleotide sequence ID" value="NZ_DYWQ01000114.1"/>
</dbReference>